<dbReference type="SFLD" id="SFLDS00052">
    <property type="entry name" value="Ferric_Reductase_Domain"/>
    <property type="match status" value="1"/>
</dbReference>
<name>A0A9D4V7D3_ADICA</name>
<dbReference type="Pfam" id="PF08030">
    <property type="entry name" value="NAD_binding_6"/>
    <property type="match status" value="1"/>
</dbReference>
<evidence type="ECO:0000259" key="7">
    <source>
        <dbReference type="PROSITE" id="PS51384"/>
    </source>
</evidence>
<evidence type="ECO:0000313" key="8">
    <source>
        <dbReference type="EMBL" id="KAI5080884.1"/>
    </source>
</evidence>
<dbReference type="GO" id="GO:0016491">
    <property type="term" value="F:oxidoreductase activity"/>
    <property type="evidence" value="ECO:0007669"/>
    <property type="project" value="UniProtKB-KW"/>
</dbReference>
<dbReference type="PANTHER" id="PTHR11972">
    <property type="entry name" value="NADPH OXIDASE"/>
    <property type="match status" value="1"/>
</dbReference>
<evidence type="ECO:0000256" key="5">
    <source>
        <dbReference type="ARBA" id="ARBA00023136"/>
    </source>
</evidence>
<dbReference type="InterPro" id="IPR013112">
    <property type="entry name" value="FAD-bd_8"/>
</dbReference>
<proteinExistence type="predicted"/>
<dbReference type="InterPro" id="IPR039261">
    <property type="entry name" value="FNR_nucleotide-bd"/>
</dbReference>
<gene>
    <name evidence="8" type="ORF">GOP47_0004067</name>
</gene>
<evidence type="ECO:0000313" key="9">
    <source>
        <dbReference type="Proteomes" id="UP000886520"/>
    </source>
</evidence>
<organism evidence="8 9">
    <name type="scientific">Adiantum capillus-veneris</name>
    <name type="common">Maidenhair fern</name>
    <dbReference type="NCBI Taxonomy" id="13818"/>
    <lineage>
        <taxon>Eukaryota</taxon>
        <taxon>Viridiplantae</taxon>
        <taxon>Streptophyta</taxon>
        <taxon>Embryophyta</taxon>
        <taxon>Tracheophyta</taxon>
        <taxon>Polypodiopsida</taxon>
        <taxon>Polypodiidae</taxon>
        <taxon>Polypodiales</taxon>
        <taxon>Pteridineae</taxon>
        <taxon>Pteridaceae</taxon>
        <taxon>Vittarioideae</taxon>
        <taxon>Adiantum</taxon>
    </lineage>
</organism>
<dbReference type="PROSITE" id="PS51384">
    <property type="entry name" value="FAD_FR"/>
    <property type="match status" value="1"/>
</dbReference>
<keyword evidence="9" id="KW-1185">Reference proteome</keyword>
<comment type="caution">
    <text evidence="8">The sequence shown here is derived from an EMBL/GenBank/DDBJ whole genome shotgun (WGS) entry which is preliminary data.</text>
</comment>
<evidence type="ECO:0000256" key="4">
    <source>
        <dbReference type="ARBA" id="ARBA00023002"/>
    </source>
</evidence>
<dbReference type="CDD" id="cd06186">
    <property type="entry name" value="NOX_Duox_like_FAD_NADP"/>
    <property type="match status" value="1"/>
</dbReference>
<keyword evidence="2 6" id="KW-0812">Transmembrane</keyword>
<accession>A0A9D4V7D3</accession>
<feature type="domain" description="FAD-binding FR-type" evidence="7">
    <location>
        <begin position="344"/>
        <end position="464"/>
    </location>
</feature>
<feature type="transmembrane region" description="Helical" evidence="6">
    <location>
        <begin position="231"/>
        <end position="253"/>
    </location>
</feature>
<keyword evidence="5 6" id="KW-0472">Membrane</keyword>
<feature type="transmembrane region" description="Helical" evidence="6">
    <location>
        <begin position="273"/>
        <end position="294"/>
    </location>
</feature>
<dbReference type="PANTHER" id="PTHR11972:SF194">
    <property type="entry name" value="FAD-BINDING FR-TYPE DOMAIN-CONTAINING PROTEIN"/>
    <property type="match status" value="1"/>
</dbReference>
<dbReference type="GO" id="GO:0005886">
    <property type="term" value="C:plasma membrane"/>
    <property type="evidence" value="ECO:0007669"/>
    <property type="project" value="TreeGrafter"/>
</dbReference>
<evidence type="ECO:0000256" key="1">
    <source>
        <dbReference type="ARBA" id="ARBA00004141"/>
    </source>
</evidence>
<dbReference type="OrthoDB" id="167398at2759"/>
<feature type="transmembrane region" description="Helical" evidence="6">
    <location>
        <begin position="324"/>
        <end position="340"/>
    </location>
</feature>
<dbReference type="EMBL" id="JABFUD020000004">
    <property type="protein sequence ID" value="KAI5080884.1"/>
    <property type="molecule type" value="Genomic_DNA"/>
</dbReference>
<dbReference type="Gene3D" id="3.40.50.80">
    <property type="entry name" value="Nucleotide-binding domain of ferredoxin-NADP reductase (FNR) module"/>
    <property type="match status" value="2"/>
</dbReference>
<keyword evidence="3 6" id="KW-1133">Transmembrane helix</keyword>
<feature type="transmembrane region" description="Helical" evidence="6">
    <location>
        <begin position="133"/>
        <end position="155"/>
    </location>
</feature>
<dbReference type="InterPro" id="IPR050369">
    <property type="entry name" value="RBOH/FRE"/>
</dbReference>
<evidence type="ECO:0000256" key="2">
    <source>
        <dbReference type="ARBA" id="ARBA00022692"/>
    </source>
</evidence>
<evidence type="ECO:0000256" key="3">
    <source>
        <dbReference type="ARBA" id="ARBA00022989"/>
    </source>
</evidence>
<feature type="transmembrane region" description="Helical" evidence="6">
    <location>
        <begin position="672"/>
        <end position="697"/>
    </location>
</feature>
<feature type="transmembrane region" description="Helical" evidence="6">
    <location>
        <begin position="61"/>
        <end position="83"/>
    </location>
</feature>
<dbReference type="Pfam" id="PF08022">
    <property type="entry name" value="FAD_binding_8"/>
    <property type="match status" value="1"/>
</dbReference>
<protein>
    <recommendedName>
        <fullName evidence="7">FAD-binding FR-type domain-containing protein</fullName>
    </recommendedName>
</protein>
<dbReference type="Proteomes" id="UP000886520">
    <property type="component" value="Chromosome 4"/>
</dbReference>
<dbReference type="AlphaFoldDB" id="A0A9D4V7D3"/>
<dbReference type="InterPro" id="IPR017927">
    <property type="entry name" value="FAD-bd_FR_type"/>
</dbReference>
<reference evidence="8" key="1">
    <citation type="submission" date="2021-01" db="EMBL/GenBank/DDBJ databases">
        <title>Adiantum capillus-veneris genome.</title>
        <authorList>
            <person name="Fang Y."/>
            <person name="Liao Q."/>
        </authorList>
    </citation>
    <scope>NUCLEOTIDE SEQUENCE</scope>
    <source>
        <strain evidence="8">H3</strain>
        <tissue evidence="8">Leaf</tissue>
    </source>
</reference>
<dbReference type="Pfam" id="PF01794">
    <property type="entry name" value="Ferric_reduct"/>
    <property type="match status" value="1"/>
</dbReference>
<feature type="transmembrane region" description="Helical" evidence="6">
    <location>
        <begin position="631"/>
        <end position="652"/>
    </location>
</feature>
<dbReference type="InterPro" id="IPR013121">
    <property type="entry name" value="Fe_red_NAD-bd_6"/>
</dbReference>
<keyword evidence="4" id="KW-0560">Oxidoreductase</keyword>
<evidence type="ECO:0000256" key="6">
    <source>
        <dbReference type="SAM" id="Phobius"/>
    </source>
</evidence>
<dbReference type="InterPro" id="IPR013130">
    <property type="entry name" value="Fe3_Rdtase_TM_dom"/>
</dbReference>
<dbReference type="SFLD" id="SFLDG01168">
    <property type="entry name" value="Ferric_reductase_subgroup_(FRE"/>
    <property type="match status" value="1"/>
</dbReference>
<sequence length="854" mass="96265">MARQLFLLTLAKHALLSINLAASLLALSWWLVSSEPMKDPRYFDRLQESSPSRFFRVDGEYGLVILYQTMPVVVMTLLSFAVIELRKKIKSLQHCMNVGNNTKAKQYAKAGRSPRPNVSTYPLIVHTGWWNPFGVLTAAEALILVGMLFVVFYSFGRLTRFEFNEVERKYNADPQLSLHIPMNVSKLKRATQNLGRASLLPFALLWIPVSRGSPLLRLLKLPFEHAVKYHIWLATLTLTLLSGHSVCCIIYYYQINSPSKILNWVTEREKSSFVAGVVAWIIGLLMWGTSLPYVRRRWYEVFFGVHQLYIVFFLFWLYHALWTIHFFIVPALLFVVDRLLRMVQSRHPVDVLSATMLESGAVKLHMAITNLQSTRGYHALSSWYLRFPSLSRLMKLQWHFFSVTSTPLDEKHELSFVIKPLGKWTKSLQSQILQSSKANATTGGRCPFSFKAGIEGPYGDETDFYLRYNTLVLVGGGIGITPLLAVLCDILHRQRRSKLEVGKKSIVVPSTILVYHCVRKAEELSVLNSMDPKEISPGYEKRGLRIRVSVFVTSASSIDHYNIVDDEEVGMQVINPYPQAACNDVKQRTLDLTTATRIKAANCTLPVTIYPCKTTAASNIKGVSSVGSKGASAWVAATMLASITGFYLLWGLSNLFIVKHLHRDFPTNFDRAHLLLASIILATLLFGGPLVLIWWCLSSSSKSAPAPSTSLTMLQQEIRVADDNANRPSSASSYNDNIQQEQLQPNNMQDTLHSQVNEVGDNNNIVLFNRDEENNIEPTASPWKGTLHLGVRPAWREIFDGLTKEYHGQNIGVLVSGSENMQADVAKECQRHTPLFDTSLSSNVFHYHSVSFEL</sequence>
<comment type="subcellular location">
    <subcellularLocation>
        <location evidence="1">Membrane</location>
        <topology evidence="1">Multi-pass membrane protein</topology>
    </subcellularLocation>
</comment>
<dbReference type="SUPFAM" id="SSF52343">
    <property type="entry name" value="Ferredoxin reductase-like, C-terminal NADP-linked domain"/>
    <property type="match status" value="1"/>
</dbReference>